<dbReference type="Proteomes" id="UP000821853">
    <property type="component" value="Chromosome 1"/>
</dbReference>
<sequence length="78" mass="8422">MAGHLLPAGACRTGPPSGLPFVSSAAHLFLRYLEAELERSTIGFDETYMEKGRTINERLPGLLYANGIGLKADSRSDL</sequence>
<dbReference type="EMBL" id="JABSTR010000001">
    <property type="protein sequence ID" value="KAH9359455.1"/>
    <property type="molecule type" value="Genomic_DNA"/>
</dbReference>
<evidence type="ECO:0000313" key="1">
    <source>
        <dbReference type="EMBL" id="KAH9359455.1"/>
    </source>
</evidence>
<name>A0A9J6F9I4_HAELO</name>
<comment type="caution">
    <text evidence="1">The sequence shown here is derived from an EMBL/GenBank/DDBJ whole genome shotgun (WGS) entry which is preliminary data.</text>
</comment>
<reference evidence="1 2" key="1">
    <citation type="journal article" date="2020" name="Cell">
        <title>Large-Scale Comparative Analyses of Tick Genomes Elucidate Their Genetic Diversity and Vector Capacities.</title>
        <authorList>
            <consortium name="Tick Genome and Microbiome Consortium (TIGMIC)"/>
            <person name="Jia N."/>
            <person name="Wang J."/>
            <person name="Shi W."/>
            <person name="Du L."/>
            <person name="Sun Y."/>
            <person name="Zhan W."/>
            <person name="Jiang J.F."/>
            <person name="Wang Q."/>
            <person name="Zhang B."/>
            <person name="Ji P."/>
            <person name="Bell-Sakyi L."/>
            <person name="Cui X.M."/>
            <person name="Yuan T.T."/>
            <person name="Jiang B.G."/>
            <person name="Yang W.F."/>
            <person name="Lam T.T."/>
            <person name="Chang Q.C."/>
            <person name="Ding S.J."/>
            <person name="Wang X.J."/>
            <person name="Zhu J.G."/>
            <person name="Ruan X.D."/>
            <person name="Zhao L."/>
            <person name="Wei J.T."/>
            <person name="Ye R.Z."/>
            <person name="Que T.C."/>
            <person name="Du C.H."/>
            <person name="Zhou Y.H."/>
            <person name="Cheng J.X."/>
            <person name="Dai P.F."/>
            <person name="Guo W.B."/>
            <person name="Han X.H."/>
            <person name="Huang E.J."/>
            <person name="Li L.F."/>
            <person name="Wei W."/>
            <person name="Gao Y.C."/>
            <person name="Liu J.Z."/>
            <person name="Shao H.Z."/>
            <person name="Wang X."/>
            <person name="Wang C.C."/>
            <person name="Yang T.C."/>
            <person name="Huo Q.B."/>
            <person name="Li W."/>
            <person name="Chen H.Y."/>
            <person name="Chen S.E."/>
            <person name="Zhou L.G."/>
            <person name="Ni X.B."/>
            <person name="Tian J.H."/>
            <person name="Sheng Y."/>
            <person name="Liu T."/>
            <person name="Pan Y.S."/>
            <person name="Xia L.Y."/>
            <person name="Li J."/>
            <person name="Zhao F."/>
            <person name="Cao W.C."/>
        </authorList>
    </citation>
    <scope>NUCLEOTIDE SEQUENCE [LARGE SCALE GENOMIC DNA]</scope>
    <source>
        <strain evidence="1">HaeL-2018</strain>
    </source>
</reference>
<gene>
    <name evidence="1" type="ORF">HPB48_013688</name>
</gene>
<proteinExistence type="predicted"/>
<organism evidence="1 2">
    <name type="scientific">Haemaphysalis longicornis</name>
    <name type="common">Bush tick</name>
    <dbReference type="NCBI Taxonomy" id="44386"/>
    <lineage>
        <taxon>Eukaryota</taxon>
        <taxon>Metazoa</taxon>
        <taxon>Ecdysozoa</taxon>
        <taxon>Arthropoda</taxon>
        <taxon>Chelicerata</taxon>
        <taxon>Arachnida</taxon>
        <taxon>Acari</taxon>
        <taxon>Parasitiformes</taxon>
        <taxon>Ixodida</taxon>
        <taxon>Ixodoidea</taxon>
        <taxon>Ixodidae</taxon>
        <taxon>Haemaphysalinae</taxon>
        <taxon>Haemaphysalis</taxon>
    </lineage>
</organism>
<accession>A0A9J6F9I4</accession>
<dbReference type="VEuPathDB" id="VectorBase:HLOH_040324"/>
<protein>
    <submittedName>
        <fullName evidence="1">Uncharacterized protein</fullName>
    </submittedName>
</protein>
<evidence type="ECO:0000313" key="2">
    <source>
        <dbReference type="Proteomes" id="UP000821853"/>
    </source>
</evidence>
<keyword evidence="2" id="KW-1185">Reference proteome</keyword>
<dbReference type="AlphaFoldDB" id="A0A9J6F9I4"/>